<evidence type="ECO:0000313" key="3">
    <source>
        <dbReference type="Proteomes" id="UP000452235"/>
    </source>
</evidence>
<feature type="domain" description="Aminoglycoside phosphotransferase" evidence="1">
    <location>
        <begin position="56"/>
        <end position="281"/>
    </location>
</feature>
<proteinExistence type="predicted"/>
<dbReference type="Gene3D" id="3.30.200.20">
    <property type="entry name" value="Phosphorylase Kinase, domain 1"/>
    <property type="match status" value="1"/>
</dbReference>
<dbReference type="PANTHER" id="PTHR36091:SF2">
    <property type="entry name" value="AMINOGLYCOSIDE PHOSPHOTRANSFERASE DOMAIN-CONTAINING PROTEIN"/>
    <property type="match status" value="1"/>
</dbReference>
<dbReference type="GO" id="GO:0005739">
    <property type="term" value="C:mitochondrion"/>
    <property type="evidence" value="ECO:0007669"/>
    <property type="project" value="TreeGrafter"/>
</dbReference>
<dbReference type="PANTHER" id="PTHR36091">
    <property type="entry name" value="ALTERED INHERITANCE OF MITOCHONDRIA PROTEIN 9, MITOCHONDRIAL"/>
    <property type="match status" value="1"/>
</dbReference>
<dbReference type="OrthoDB" id="10003767at2759"/>
<keyword evidence="3" id="KW-1185">Reference proteome</keyword>
<protein>
    <submittedName>
        <fullName evidence="2">Kinase-like protein</fullName>
    </submittedName>
</protein>
<dbReference type="InterPro" id="IPR011009">
    <property type="entry name" value="Kinase-like_dom_sf"/>
</dbReference>
<dbReference type="Gene3D" id="3.90.1200.10">
    <property type="match status" value="1"/>
</dbReference>
<keyword evidence="2" id="KW-0808">Transferase</keyword>
<gene>
    <name evidence="2" type="ORF">ATEIFO6365_0006069600</name>
</gene>
<dbReference type="VEuPathDB" id="FungiDB:ATEG_03480"/>
<evidence type="ECO:0000259" key="1">
    <source>
        <dbReference type="Pfam" id="PF01636"/>
    </source>
</evidence>
<keyword evidence="2" id="KW-0418">Kinase</keyword>
<reference evidence="2 3" key="1">
    <citation type="submission" date="2020-01" db="EMBL/GenBank/DDBJ databases">
        <title>Aspergillus terreus IFO 6365 whole genome shotgun sequence.</title>
        <authorList>
            <person name="Kanamasa S."/>
            <person name="Takahashi H."/>
        </authorList>
    </citation>
    <scope>NUCLEOTIDE SEQUENCE [LARGE SCALE GENOMIC DNA]</scope>
    <source>
        <strain evidence="2 3">IFO 6365</strain>
    </source>
</reference>
<accession>A0A5M3YXN0</accession>
<dbReference type="GO" id="GO:0016301">
    <property type="term" value="F:kinase activity"/>
    <property type="evidence" value="ECO:0007669"/>
    <property type="project" value="UniProtKB-KW"/>
</dbReference>
<dbReference type="InterPro" id="IPR002575">
    <property type="entry name" value="Aminoglycoside_PTrfase"/>
</dbReference>
<dbReference type="EMBL" id="BLJY01000006">
    <property type="protein sequence ID" value="GFF17348.1"/>
    <property type="molecule type" value="Genomic_DNA"/>
</dbReference>
<dbReference type="InterPro" id="IPR051035">
    <property type="entry name" value="Mito_inheritance_9"/>
</dbReference>
<dbReference type="Pfam" id="PF01636">
    <property type="entry name" value="APH"/>
    <property type="match status" value="1"/>
</dbReference>
<dbReference type="SUPFAM" id="SSF56112">
    <property type="entry name" value="Protein kinase-like (PK-like)"/>
    <property type="match status" value="1"/>
</dbReference>
<organism evidence="2 3">
    <name type="scientific">Aspergillus terreus</name>
    <dbReference type="NCBI Taxonomy" id="33178"/>
    <lineage>
        <taxon>Eukaryota</taxon>
        <taxon>Fungi</taxon>
        <taxon>Dikarya</taxon>
        <taxon>Ascomycota</taxon>
        <taxon>Pezizomycotina</taxon>
        <taxon>Eurotiomycetes</taxon>
        <taxon>Eurotiomycetidae</taxon>
        <taxon>Eurotiales</taxon>
        <taxon>Aspergillaceae</taxon>
        <taxon>Aspergillus</taxon>
        <taxon>Aspergillus subgen. Circumdati</taxon>
    </lineage>
</organism>
<dbReference type="Proteomes" id="UP000452235">
    <property type="component" value="Unassembled WGS sequence"/>
</dbReference>
<comment type="caution">
    <text evidence="2">The sequence shown here is derived from an EMBL/GenBank/DDBJ whole genome shotgun (WGS) entry which is preliminary data.</text>
</comment>
<name>A0A5M3YXN0_ASPTE</name>
<evidence type="ECO:0000313" key="2">
    <source>
        <dbReference type="EMBL" id="GFF17348.1"/>
    </source>
</evidence>
<sequence length="456" mass="51576">MCAAHANSAGETAGEYNEDLRLRERYLEFNVPALQHTIASALGASSVTSFAKVAEGGFNRLFEATCSDGRRVLARLPYPSTVPKHYTTASEVATLEYLRLNGFPVPKVHAWSSTTDNAVGAEYIIMEKLDGTPFGEVWYILDFKQRYKVTEQIVQLERRLFDLQIPANGSIYFPGSLNEHERAQAVPLPNQDGTFCIGPPRLHYERSYRKLHGFKKMHPQAHIHALEKYLQLANCLGYPQGSNLNRPVLRHPDLQPNNILLSDSLDVTAIVDWQHATIMPLCLAASMPKYFQNYGDPESDRMAKPARDLPAGFEGLGPAEQASVRTQHLKRHNRFLYAALTLRHSPEHYDAIFNDGVIRHQRLYVQRGDPVGRRLCHAGSRAYRCDVPPIQYSEESAASIMELYLEQQEMDAVMHDLREMLDVDVSGWVPNEAYAETRELARTIKERCRGGRARKS</sequence>
<dbReference type="AlphaFoldDB" id="A0A5M3YXN0"/>